<dbReference type="GO" id="GO:0016020">
    <property type="term" value="C:membrane"/>
    <property type="evidence" value="ECO:0007669"/>
    <property type="project" value="InterPro"/>
</dbReference>
<feature type="transmembrane region" description="Helical" evidence="3">
    <location>
        <begin position="268"/>
        <end position="288"/>
    </location>
</feature>
<dbReference type="PROSITE" id="PS50835">
    <property type="entry name" value="IG_LIKE"/>
    <property type="match status" value="1"/>
</dbReference>
<dbReference type="InterPro" id="IPR029389">
    <property type="entry name" value="IZUMO"/>
</dbReference>
<dbReference type="GO" id="GO:0005102">
    <property type="term" value="F:signaling receptor binding"/>
    <property type="evidence" value="ECO:0007669"/>
    <property type="project" value="InterPro"/>
</dbReference>
<dbReference type="Ensembl" id="ENSCAFT00030024528.1">
    <property type="protein sequence ID" value="ENSCAFP00030021412.1"/>
    <property type="gene ID" value="ENSCAFG00030013257.1"/>
</dbReference>
<dbReference type="AlphaFoldDB" id="A0A8C0N4E0"/>
<evidence type="ECO:0000259" key="5">
    <source>
        <dbReference type="PROSITE" id="PS50835"/>
    </source>
</evidence>
<dbReference type="SUPFAM" id="SSF48726">
    <property type="entry name" value="Immunoglobulin"/>
    <property type="match status" value="1"/>
</dbReference>
<dbReference type="InterPro" id="IPR032700">
    <property type="entry name" value="IZUMO1"/>
</dbReference>
<dbReference type="InterPro" id="IPR036179">
    <property type="entry name" value="Ig-like_dom_sf"/>
</dbReference>
<dbReference type="Pfam" id="PF16706">
    <property type="entry name" value="Izumo-Ig"/>
    <property type="match status" value="1"/>
</dbReference>
<keyword evidence="2 4" id="KW-0732">Signal</keyword>
<protein>
    <recommendedName>
        <fullName evidence="5">Ig-like domain-containing protein</fullName>
    </recommendedName>
</protein>
<evidence type="ECO:0000256" key="1">
    <source>
        <dbReference type="ARBA" id="ARBA00009633"/>
    </source>
</evidence>
<dbReference type="InterPro" id="IPR032699">
    <property type="entry name" value="Izumo-Ig"/>
</dbReference>
<dbReference type="GO" id="GO:0007342">
    <property type="term" value="P:fusion of sperm to egg plasma membrane involved in single fertilization"/>
    <property type="evidence" value="ECO:0007669"/>
    <property type="project" value="InterPro"/>
</dbReference>
<organism evidence="6 7">
    <name type="scientific">Canis lupus familiaris</name>
    <name type="common">Dog</name>
    <name type="synonym">Canis familiaris</name>
    <dbReference type="NCBI Taxonomy" id="9615"/>
    <lineage>
        <taxon>Eukaryota</taxon>
        <taxon>Metazoa</taxon>
        <taxon>Chordata</taxon>
        <taxon>Craniata</taxon>
        <taxon>Vertebrata</taxon>
        <taxon>Euteleostomi</taxon>
        <taxon>Mammalia</taxon>
        <taxon>Eutheria</taxon>
        <taxon>Laurasiatheria</taxon>
        <taxon>Carnivora</taxon>
        <taxon>Caniformia</taxon>
        <taxon>Canidae</taxon>
        <taxon>Canis</taxon>
    </lineage>
</organism>
<dbReference type="InterPro" id="IPR007110">
    <property type="entry name" value="Ig-like_dom"/>
</dbReference>
<keyword evidence="3" id="KW-0472">Membrane</keyword>
<name>A0A8C0N4E0_CANLF</name>
<dbReference type="PANTHER" id="PTHR35540:SF1">
    <property type="entry name" value="IZUMO SPERM-EGG FUSION PROTEIN 1"/>
    <property type="match status" value="1"/>
</dbReference>
<feature type="chain" id="PRO_5034356964" description="Ig-like domain-containing protein" evidence="4">
    <location>
        <begin position="22"/>
        <end position="290"/>
    </location>
</feature>
<proteinExistence type="inferred from homology"/>
<feature type="domain" description="Ig-like" evidence="5">
    <location>
        <begin position="149"/>
        <end position="232"/>
    </location>
</feature>
<reference evidence="6" key="2">
    <citation type="submission" date="2025-08" db="UniProtKB">
        <authorList>
            <consortium name="Ensembl"/>
        </authorList>
    </citation>
    <scope>IDENTIFICATION</scope>
</reference>
<keyword evidence="3" id="KW-1133">Transmembrane helix</keyword>
<dbReference type="Pfam" id="PF15005">
    <property type="entry name" value="IZUMO"/>
    <property type="match status" value="1"/>
</dbReference>
<evidence type="ECO:0000256" key="4">
    <source>
        <dbReference type="SAM" id="SignalP"/>
    </source>
</evidence>
<dbReference type="GO" id="GO:0035036">
    <property type="term" value="P:sperm-egg recognition"/>
    <property type="evidence" value="ECO:0007669"/>
    <property type="project" value="InterPro"/>
</dbReference>
<dbReference type="InterPro" id="IPR013783">
    <property type="entry name" value="Ig-like_fold"/>
</dbReference>
<dbReference type="PANTHER" id="PTHR35540">
    <property type="entry name" value="IZUMO SPERM-EGG FUSION PROTEIN 1"/>
    <property type="match status" value="1"/>
</dbReference>
<feature type="signal peptide" evidence="4">
    <location>
        <begin position="1"/>
        <end position="21"/>
    </location>
</feature>
<comment type="similarity">
    <text evidence="1">Belongs to the Izumo family.</text>
</comment>
<dbReference type="Proteomes" id="UP000694429">
    <property type="component" value="Chromosome 1"/>
</dbReference>
<dbReference type="Gene3D" id="2.60.40.10">
    <property type="entry name" value="Immunoglobulins"/>
    <property type="match status" value="1"/>
</dbReference>
<reference evidence="6" key="1">
    <citation type="submission" date="2019-03" db="EMBL/GenBank/DDBJ databases">
        <authorList>
            <person name="Warren W.C."/>
            <person name="Johnson G.S."/>
        </authorList>
    </citation>
    <scope>NUCLEOTIDE SEQUENCE [LARGE SCALE GENOMIC DNA]</scope>
    <source>
        <strain evidence="6">Basenji</strain>
    </source>
</reference>
<evidence type="ECO:0000313" key="7">
    <source>
        <dbReference type="Proteomes" id="UP000694429"/>
    </source>
</evidence>
<evidence type="ECO:0000256" key="2">
    <source>
        <dbReference type="ARBA" id="ARBA00022729"/>
    </source>
</evidence>
<keyword evidence="3" id="KW-0812">Transmembrane</keyword>
<evidence type="ECO:0000313" key="6">
    <source>
        <dbReference type="Ensembl" id="ENSCAFP00030021412.1"/>
    </source>
</evidence>
<accession>A0A8C0N4E0</accession>
<sequence length="290" mass="32335">MGPQLPLLVAALAGCLLPARGCVTCDAKVVEALYHFEMEYLPSRSQELQGVLDRIKYLLNDFKKIPDLNDQHLGVVDSPTLQKLSVDFLKNLKRITNSEEQGKCTEGPGEEGLASQGEYSVDAAPSGQMLQTLIWCHNCLKRIHTCRKSIDCGVHEVVVHELEDLVLDCELSWHRISAGLNNYTFYRVLGSNSLLLSVGKEPTLTKTMVRLEDAGTYRCELANMKTSRAAVTHFRVREYEFSTEWDLSLLFPTALANPSECPKSEDVLRGRLIGLLLWGLLVLLIAFVTA</sequence>
<evidence type="ECO:0000256" key="3">
    <source>
        <dbReference type="SAM" id="Phobius"/>
    </source>
</evidence>